<feature type="domain" description="DUF4815" evidence="1">
    <location>
        <begin position="13"/>
        <end position="576"/>
    </location>
</feature>
<evidence type="ECO:0000259" key="1">
    <source>
        <dbReference type="Pfam" id="PF16075"/>
    </source>
</evidence>
<dbReference type="InterPro" id="IPR032096">
    <property type="entry name" value="DUF4815"/>
</dbReference>
<dbReference type="AlphaFoldDB" id="A0A0D0KV91"/>
<evidence type="ECO:0000313" key="3">
    <source>
        <dbReference type="Proteomes" id="UP000035017"/>
    </source>
</evidence>
<dbReference type="EMBL" id="JXQV01000011">
    <property type="protein sequence ID" value="KIQ02237.1"/>
    <property type="molecule type" value="Genomic_DNA"/>
</dbReference>
<dbReference type="Pfam" id="PF16075">
    <property type="entry name" value="DUF4815"/>
    <property type="match status" value="1"/>
</dbReference>
<accession>A0A0D0KV91</accession>
<proteinExistence type="predicted"/>
<name>A0A0D0KV91_AGRTU</name>
<evidence type="ECO:0000313" key="2">
    <source>
        <dbReference type="EMBL" id="KIQ02237.1"/>
    </source>
</evidence>
<sequence>MAFEHESGLPQAFDRAAGKSEQQGVVFYGERHFLQAPELNEVQTIARARHNRLGRLVANDGDRIERAEAVVDIETKTVTLTAGRIYVTGDVFPVDEAVLTNVAMAGRVDIGVRLRKTFVTHEADPTLLGIVPGSEAEGEPGAAREIASIAWAKANDGGEGDFYAVYTLQDGTIIDQRGPSLLEPAMQALAEYDRAHGHYVVSGCRVTALGANAGAQAFSIEQGEANISGFKRVRNAALRLAEPQEWDEFAIPGETDTYPGGASYTYEVDQFPIGAINSILLTKEKTVNVVRGAVANGQDALPDTSIIEIKSVVQGGTTFATNTYLRTGNTVDWAPAGSEPAVGSTYAVTYRYRASVQPTAYTDRTITVTGGAAGGDIITAYTAKMPRIDRIGLRMDGSPVYIRGISARTNPVPPIVPGDVLPLAKVANDWMAKPVVENDAVRSVPYSEIWRYFNAIVDHGRLIQLERLKSGIDSREPVAKKGVFVDPFTDDSYRDAGAPQTAAIGLGVFQLPITPTFFYATLTAPVMLDYVEEVVSSQELKTACELINPYANFSPLPGSMMLTPAVDFWTVQQTQWLSAQTINLNMGVTFGGPLQTTSVAEQLVDQRSEQAEFLRSIQVAFEIDGFGVGEILDVLTFDGINVKPAGQQQGNSSGKISGTFTIPANVTAGTKPIYAKGRANTEASAMFTGQGTIETDIMRRVTTIQTWTQMQIVGSRNSGRGGGFGGSDQGGHDVDPQAQMFSVSEPRQIIGVDFHLCKIGNMAHGLLIEQVTTDNGYPTTDVQAQAFLPMTGAVEGWKGARYRLPVTTLPDRRSAFVIKTDDNVHSVSLAKLGGFDADLQKFVSSHPYVVGPRFSSVNAITWTAHQDEALTFRLVAAKYTATTKVVALGTVNLVQCSDLQIRAAVELPSAECSVVFEVVRNNGTIYRLSPFQVLQLTEYLTETVTLRAVLKGTEKLSPILFAPVEIIAGKIAQEATYITRSMSLGAAVRLTAYLKTYMPSGSTFGMSYSIDGGPFQGLPLTKTDALAFPLWTEKTYQATGLSGQTVRLGITATGGPAARVMAGDFGAGIF</sequence>
<protein>
    <submittedName>
        <fullName evidence="2">Virulence protein</fullName>
    </submittedName>
</protein>
<comment type="caution">
    <text evidence="2">The sequence shown here is derived from an EMBL/GenBank/DDBJ whole genome shotgun (WGS) entry which is preliminary data.</text>
</comment>
<reference evidence="2 3" key="1">
    <citation type="submission" date="2014-12" db="EMBL/GenBank/DDBJ databases">
        <title>16Stimator: statistical estimation of ribosomal gene copy numbers from draft genome assemblies.</title>
        <authorList>
            <person name="Perisin M.A."/>
            <person name="Vetter M."/>
            <person name="Gilbert J.A."/>
            <person name="Bergelson J."/>
        </authorList>
    </citation>
    <scope>NUCLEOTIDE SEQUENCE [LARGE SCALE GENOMIC DNA]</scope>
    <source>
        <strain evidence="2 3">MEJ076</strain>
    </source>
</reference>
<gene>
    <name evidence="2" type="ORF">RU07_12385</name>
</gene>
<dbReference type="Proteomes" id="UP000035017">
    <property type="component" value="Unassembled WGS sequence"/>
</dbReference>
<dbReference type="OrthoDB" id="2463879at2"/>
<organism evidence="2 3">
    <name type="scientific">Agrobacterium tumefaciens</name>
    <dbReference type="NCBI Taxonomy" id="358"/>
    <lineage>
        <taxon>Bacteria</taxon>
        <taxon>Pseudomonadati</taxon>
        <taxon>Pseudomonadota</taxon>
        <taxon>Alphaproteobacteria</taxon>
        <taxon>Hyphomicrobiales</taxon>
        <taxon>Rhizobiaceae</taxon>
        <taxon>Rhizobium/Agrobacterium group</taxon>
        <taxon>Agrobacterium</taxon>
        <taxon>Agrobacterium tumefaciens complex</taxon>
    </lineage>
</organism>